<sequence>MKHLLFASLALLLINGQANAHINMPQKTGSAKIAAAFHESDTATLSGKWELMPVLSSDTAAGKIPFIVFNIKNGRFTGNTGCNNMSGAFLLSQDALQFNEKLISTKKTCPGYNEEAFMENLLKTNRYQIEDGVLQLMYNTTVLSKWVRHADKNPTKQI</sequence>
<evidence type="ECO:0000256" key="1">
    <source>
        <dbReference type="SAM" id="SignalP"/>
    </source>
</evidence>
<protein>
    <submittedName>
        <fullName evidence="3">META domain-containing protein</fullName>
    </submittedName>
</protein>
<organism evidence="3 4">
    <name type="scientific">Parafilimonas terrae</name>
    <dbReference type="NCBI Taxonomy" id="1465490"/>
    <lineage>
        <taxon>Bacteria</taxon>
        <taxon>Pseudomonadati</taxon>
        <taxon>Bacteroidota</taxon>
        <taxon>Chitinophagia</taxon>
        <taxon>Chitinophagales</taxon>
        <taxon>Chitinophagaceae</taxon>
        <taxon>Parafilimonas</taxon>
    </lineage>
</organism>
<dbReference type="OrthoDB" id="880459at2"/>
<dbReference type="EMBL" id="FOXQ01000001">
    <property type="protein sequence ID" value="SFP73587.1"/>
    <property type="molecule type" value="Genomic_DNA"/>
</dbReference>
<dbReference type="Pfam" id="PF03724">
    <property type="entry name" value="META"/>
    <property type="match status" value="1"/>
</dbReference>
<dbReference type="InterPro" id="IPR053147">
    <property type="entry name" value="Hsp_HslJ-like"/>
</dbReference>
<gene>
    <name evidence="3" type="ORF">SAMN05444277_101918</name>
</gene>
<evidence type="ECO:0000313" key="4">
    <source>
        <dbReference type="Proteomes" id="UP000199031"/>
    </source>
</evidence>
<keyword evidence="1" id="KW-0732">Signal</keyword>
<dbReference type="InterPro" id="IPR005184">
    <property type="entry name" value="DUF306_Meta_HslJ"/>
</dbReference>
<evidence type="ECO:0000313" key="3">
    <source>
        <dbReference type="EMBL" id="SFP73587.1"/>
    </source>
</evidence>
<feature type="signal peptide" evidence="1">
    <location>
        <begin position="1"/>
        <end position="20"/>
    </location>
</feature>
<dbReference type="PANTHER" id="PTHR35535:SF2">
    <property type="entry name" value="DUF306 DOMAIN-CONTAINING PROTEIN"/>
    <property type="match status" value="1"/>
</dbReference>
<dbReference type="Proteomes" id="UP000199031">
    <property type="component" value="Unassembled WGS sequence"/>
</dbReference>
<feature type="domain" description="DUF306" evidence="2">
    <location>
        <begin position="43"/>
        <end position="138"/>
    </location>
</feature>
<dbReference type="STRING" id="1465490.SAMN05444277_101918"/>
<feature type="chain" id="PRO_5011482143" evidence="1">
    <location>
        <begin position="21"/>
        <end position="158"/>
    </location>
</feature>
<dbReference type="AlphaFoldDB" id="A0A1I5SSV5"/>
<reference evidence="3 4" key="1">
    <citation type="submission" date="2016-10" db="EMBL/GenBank/DDBJ databases">
        <authorList>
            <person name="de Groot N.N."/>
        </authorList>
    </citation>
    <scope>NUCLEOTIDE SEQUENCE [LARGE SCALE GENOMIC DNA]</scope>
    <source>
        <strain evidence="3 4">DSM 28286</strain>
    </source>
</reference>
<dbReference type="RefSeq" id="WP_090654945.1">
    <property type="nucleotide sequence ID" value="NZ_FOXQ01000001.1"/>
</dbReference>
<keyword evidence="4" id="KW-1185">Reference proteome</keyword>
<proteinExistence type="predicted"/>
<evidence type="ECO:0000259" key="2">
    <source>
        <dbReference type="Pfam" id="PF03724"/>
    </source>
</evidence>
<dbReference type="PANTHER" id="PTHR35535">
    <property type="entry name" value="HEAT SHOCK PROTEIN HSLJ"/>
    <property type="match status" value="1"/>
</dbReference>
<dbReference type="Gene3D" id="2.40.128.270">
    <property type="match status" value="1"/>
</dbReference>
<accession>A0A1I5SSV5</accession>
<name>A0A1I5SSV5_9BACT</name>
<dbReference type="InterPro" id="IPR038670">
    <property type="entry name" value="HslJ-like_sf"/>
</dbReference>